<keyword evidence="7" id="KW-0408">Iron</keyword>
<keyword evidence="6" id="KW-0560">Oxidoreductase</keyword>
<protein>
    <submittedName>
        <fullName evidence="12">Dyp-type peroxidase</fullName>
    </submittedName>
</protein>
<accession>A0ABR9DT98</accession>
<evidence type="ECO:0000313" key="13">
    <source>
        <dbReference type="Proteomes" id="UP000642107"/>
    </source>
</evidence>
<organism evidence="12 13">
    <name type="scientific">Flavimobilis rhizosphaerae</name>
    <dbReference type="NCBI Taxonomy" id="2775421"/>
    <lineage>
        <taxon>Bacteria</taxon>
        <taxon>Bacillati</taxon>
        <taxon>Actinomycetota</taxon>
        <taxon>Actinomycetes</taxon>
        <taxon>Micrococcales</taxon>
        <taxon>Jonesiaceae</taxon>
        <taxon>Flavimobilis</taxon>
    </lineage>
</organism>
<feature type="domain" description="Dyp-type peroxidase N-terminal" evidence="10">
    <location>
        <begin position="83"/>
        <end position="224"/>
    </location>
</feature>
<evidence type="ECO:0000256" key="3">
    <source>
        <dbReference type="ARBA" id="ARBA00022617"/>
    </source>
</evidence>
<gene>
    <name evidence="12" type="ORF">IGS67_08710</name>
</gene>
<dbReference type="PROSITE" id="PS51318">
    <property type="entry name" value="TAT"/>
    <property type="match status" value="1"/>
</dbReference>
<evidence type="ECO:0000313" key="12">
    <source>
        <dbReference type="EMBL" id="MBD9699567.1"/>
    </source>
</evidence>
<keyword evidence="13" id="KW-1185">Reference proteome</keyword>
<dbReference type="Pfam" id="PF04261">
    <property type="entry name" value="Dyp_perox_N"/>
    <property type="match status" value="1"/>
</dbReference>
<dbReference type="InterPro" id="IPR011008">
    <property type="entry name" value="Dimeric_a/b-barrel"/>
</dbReference>
<dbReference type="InterPro" id="IPR048327">
    <property type="entry name" value="Dyp_perox_N"/>
</dbReference>
<comment type="cofactor">
    <cofactor evidence="1">
        <name>heme b</name>
        <dbReference type="ChEBI" id="CHEBI:60344"/>
    </cofactor>
</comment>
<dbReference type="PANTHER" id="PTHR30521:SF4">
    <property type="entry name" value="DEFERROCHELATASE"/>
    <property type="match status" value="1"/>
</dbReference>
<dbReference type="PANTHER" id="PTHR30521">
    <property type="entry name" value="DEFERROCHELATASE/PEROXIDASE"/>
    <property type="match status" value="1"/>
</dbReference>
<proteinExistence type="inferred from homology"/>
<keyword evidence="3" id="KW-0349">Heme</keyword>
<dbReference type="GO" id="GO:0004601">
    <property type="term" value="F:peroxidase activity"/>
    <property type="evidence" value="ECO:0007669"/>
    <property type="project" value="UniProtKB-KW"/>
</dbReference>
<dbReference type="PROSITE" id="PS51404">
    <property type="entry name" value="DYP_PEROXIDASE"/>
    <property type="match status" value="1"/>
</dbReference>
<reference evidence="12 13" key="1">
    <citation type="submission" date="2020-09" db="EMBL/GenBank/DDBJ databases">
        <title>Flavimobilis rhizosphaerae sp. nov., isolated from rhizosphere soil of Spartina alterniflora.</title>
        <authorList>
            <person name="Hanqin C."/>
        </authorList>
    </citation>
    <scope>NUCLEOTIDE SEQUENCE [LARGE SCALE GENOMIC DNA]</scope>
    <source>
        <strain evidence="12 13">GY 10621</strain>
    </source>
</reference>
<evidence type="ECO:0000256" key="4">
    <source>
        <dbReference type="ARBA" id="ARBA00022723"/>
    </source>
</evidence>
<comment type="similarity">
    <text evidence="8">Belongs to the DyP-type peroxidase family.</text>
</comment>
<keyword evidence="2 12" id="KW-0575">Peroxidase</keyword>
<dbReference type="InterPro" id="IPR006314">
    <property type="entry name" value="Dyp_peroxidase"/>
</dbReference>
<evidence type="ECO:0000259" key="10">
    <source>
        <dbReference type="Pfam" id="PF04261"/>
    </source>
</evidence>
<dbReference type="NCBIfam" id="TIGR01413">
    <property type="entry name" value="Dyp_perox_fam"/>
    <property type="match status" value="1"/>
</dbReference>
<evidence type="ECO:0000259" key="11">
    <source>
        <dbReference type="Pfam" id="PF20628"/>
    </source>
</evidence>
<feature type="domain" description="Dyp-type peroxidase C-terminal" evidence="11">
    <location>
        <begin position="236"/>
        <end position="407"/>
    </location>
</feature>
<evidence type="ECO:0000256" key="1">
    <source>
        <dbReference type="ARBA" id="ARBA00001970"/>
    </source>
</evidence>
<evidence type="ECO:0000256" key="2">
    <source>
        <dbReference type="ARBA" id="ARBA00022559"/>
    </source>
</evidence>
<keyword evidence="5" id="KW-0732">Signal</keyword>
<comment type="caution">
    <text evidence="12">The sequence shown here is derived from an EMBL/GenBank/DDBJ whole genome shotgun (WGS) entry which is preliminary data.</text>
</comment>
<name>A0ABR9DT98_9MICO</name>
<evidence type="ECO:0000256" key="5">
    <source>
        <dbReference type="ARBA" id="ARBA00022729"/>
    </source>
</evidence>
<dbReference type="Proteomes" id="UP000642107">
    <property type="component" value="Unassembled WGS sequence"/>
</dbReference>
<keyword evidence="4" id="KW-0479">Metal-binding</keyword>
<dbReference type="InterPro" id="IPR006311">
    <property type="entry name" value="TAT_signal"/>
</dbReference>
<evidence type="ECO:0000256" key="8">
    <source>
        <dbReference type="ARBA" id="ARBA00025737"/>
    </source>
</evidence>
<evidence type="ECO:0000256" key="7">
    <source>
        <dbReference type="ARBA" id="ARBA00023004"/>
    </source>
</evidence>
<dbReference type="SUPFAM" id="SSF54909">
    <property type="entry name" value="Dimeric alpha+beta barrel"/>
    <property type="match status" value="1"/>
</dbReference>
<dbReference type="Pfam" id="PF20628">
    <property type="entry name" value="Dyp_perox_C"/>
    <property type="match status" value="1"/>
</dbReference>
<evidence type="ECO:0000256" key="9">
    <source>
        <dbReference type="SAM" id="MobiDB-lite"/>
    </source>
</evidence>
<dbReference type="EMBL" id="JACZDF010000004">
    <property type="protein sequence ID" value="MBD9699567.1"/>
    <property type="molecule type" value="Genomic_DNA"/>
</dbReference>
<dbReference type="InterPro" id="IPR048328">
    <property type="entry name" value="Dyp_perox_C"/>
</dbReference>
<evidence type="ECO:0000256" key="6">
    <source>
        <dbReference type="ARBA" id="ARBA00023002"/>
    </source>
</evidence>
<feature type="region of interest" description="Disordered" evidence="9">
    <location>
        <begin position="1"/>
        <end position="28"/>
    </location>
</feature>
<sequence length="420" mass="44193">MARTTTDAGRADGTPLPGPAAPVAPARRGVSRRDLLTGGLVAGWGAAIALGVDSARRPAPTAATPAPEPLNGTVVVPFHGPQQAALTVTPQTHSIHTALDLRPGTDRAALARLMRLLTDDAARLTQGRPALADTEPEMASTPARLTVTFGFGPGFVAAAGADVPAWLAPLPAFSIDRLEERWSGGDLLLEVACDDPTVLAHAHRMLRKDARAFTTVRWVQQGFRTAHGTSAPGTTMRNLFGQVDGTVNPAPGSAEQARAVLRSDGWLEGGTTLVVRRIAMNLDTWDEVDRPGRGASVGRRMSDGAPLTGGVEHDDVDLDALDGTGLPVVNIAAHVRRARATTPDEVFYRRAYNYESETDGAGLIFTTYQADPVRQLVPVQQRLAEADLLNTWTTPIGSAVFAIPPGCAPGGYVGETLLEG</sequence>